<evidence type="ECO:0000313" key="10">
    <source>
        <dbReference type="Proteomes" id="UP000028073"/>
    </source>
</evidence>
<evidence type="ECO:0000256" key="4">
    <source>
        <dbReference type="ARBA" id="ARBA00048391"/>
    </source>
</evidence>
<dbReference type="InterPro" id="IPR019874">
    <property type="entry name" value="RF_methyltr_PrmC"/>
</dbReference>
<dbReference type="EC" id="2.1.1.297" evidence="5"/>
<reference evidence="9 10" key="1">
    <citation type="submission" date="2014-06" db="EMBL/GenBank/DDBJ databases">
        <title>Whole Genome Sequences of Three Symbiotic Endozoicomonas Bacteria.</title>
        <authorList>
            <person name="Neave M.J."/>
            <person name="Apprill A."/>
            <person name="Voolstra C.R."/>
        </authorList>
    </citation>
    <scope>NUCLEOTIDE SEQUENCE [LARGE SCALE GENOMIC DNA]</scope>
    <source>
        <strain evidence="9 10">DSM 25634</strain>
    </source>
</reference>
<sequence>MSSPMSRIDRTLSEATQRLTDSHSARREQSNTARLDAEVLLCHVLDKPYSYLFTWPERELTPEQLKQFESLLAQRIKGTPVAYITGEKEFWSLKLKVSPSVLIPRPDTELLVELALSMPLSNQAIVADLGTGSGAIALAMAIERPEWTVIGVDRLPEPVSSAKENAILNRINNATFTEGNWCAPLPDQLDMIVSNPPYIREDDEHLSQGDVQFEPRSALTAGKDGLDDIRIISQQAIQKLRSGGWLLFEHGYDQGMDIRVILEAEGFTHTSTRQDLSKKDRVTLAQKPL</sequence>
<evidence type="ECO:0000256" key="6">
    <source>
        <dbReference type="SAM" id="MobiDB-lite"/>
    </source>
</evidence>
<dbReference type="Gene3D" id="3.40.50.150">
    <property type="entry name" value="Vaccinia Virus protein VP39"/>
    <property type="match status" value="1"/>
</dbReference>
<dbReference type="PROSITE" id="PS00092">
    <property type="entry name" value="N6_MTASE"/>
    <property type="match status" value="1"/>
</dbReference>
<evidence type="ECO:0000259" key="8">
    <source>
        <dbReference type="Pfam" id="PF17827"/>
    </source>
</evidence>
<keyword evidence="1 5" id="KW-0489">Methyltransferase</keyword>
<dbReference type="InterPro" id="IPR007848">
    <property type="entry name" value="Small_mtfrase_dom"/>
</dbReference>
<dbReference type="InterPro" id="IPR029063">
    <property type="entry name" value="SAM-dependent_MTases_sf"/>
</dbReference>
<dbReference type="Pfam" id="PF17827">
    <property type="entry name" value="PrmC_N"/>
    <property type="match status" value="1"/>
</dbReference>
<feature type="compositionally biased region" description="Basic and acidic residues" evidence="6">
    <location>
        <begin position="20"/>
        <end position="29"/>
    </location>
</feature>
<feature type="domain" description="Release factor glutamine methyltransferase N-terminal" evidence="8">
    <location>
        <begin position="14"/>
        <end position="86"/>
    </location>
</feature>
<evidence type="ECO:0000259" key="7">
    <source>
        <dbReference type="Pfam" id="PF05175"/>
    </source>
</evidence>
<keyword evidence="3 5" id="KW-0949">S-adenosyl-L-methionine</keyword>
<dbReference type="CDD" id="cd02440">
    <property type="entry name" value="AdoMet_MTases"/>
    <property type="match status" value="1"/>
</dbReference>
<comment type="function">
    <text evidence="5">Methylates the class 1 translation termination release factors RF1/PrfA and RF2/PrfB on the glutamine residue of the universally conserved GGQ motif.</text>
</comment>
<feature type="binding site" evidence="5">
    <location>
        <position position="153"/>
    </location>
    <ligand>
        <name>S-adenosyl-L-methionine</name>
        <dbReference type="ChEBI" id="CHEBI:59789"/>
    </ligand>
</feature>
<dbReference type="STRING" id="1137799.GZ78_01980"/>
<dbReference type="NCBIfam" id="TIGR00536">
    <property type="entry name" value="hemK_fam"/>
    <property type="match status" value="1"/>
</dbReference>
<evidence type="ECO:0000256" key="5">
    <source>
        <dbReference type="HAMAP-Rule" id="MF_02126"/>
    </source>
</evidence>
<feature type="binding site" evidence="5">
    <location>
        <begin position="130"/>
        <end position="134"/>
    </location>
    <ligand>
        <name>S-adenosyl-L-methionine</name>
        <dbReference type="ChEBI" id="CHEBI:59789"/>
    </ligand>
</feature>
<feature type="binding site" evidence="5">
    <location>
        <begin position="195"/>
        <end position="198"/>
    </location>
    <ligand>
        <name>substrate</name>
    </ligand>
</feature>
<dbReference type="RefSeq" id="WP_201772635.1">
    <property type="nucleotide sequence ID" value="NZ_JOKH01000001.1"/>
</dbReference>
<dbReference type="InterPro" id="IPR050320">
    <property type="entry name" value="N5-glutamine_MTase"/>
</dbReference>
<dbReference type="FunFam" id="3.40.50.150:FF:000053">
    <property type="entry name" value="Release factor glutamine methyltransferase"/>
    <property type="match status" value="1"/>
</dbReference>
<proteinExistence type="inferred from homology"/>
<dbReference type="InterPro" id="IPR004556">
    <property type="entry name" value="HemK-like"/>
</dbReference>
<dbReference type="NCBIfam" id="TIGR03534">
    <property type="entry name" value="RF_mod_PrmC"/>
    <property type="match status" value="1"/>
</dbReference>
<dbReference type="InterPro" id="IPR002052">
    <property type="entry name" value="DNA_methylase_N6_adenine_CS"/>
</dbReference>
<dbReference type="Gene3D" id="1.10.8.10">
    <property type="entry name" value="DNA helicase RuvA subunit, C-terminal domain"/>
    <property type="match status" value="1"/>
</dbReference>
<dbReference type="GO" id="GO:0102559">
    <property type="term" value="F:peptide chain release factor N(5)-glutamine methyltransferase activity"/>
    <property type="evidence" value="ECO:0007669"/>
    <property type="project" value="UniProtKB-EC"/>
</dbReference>
<dbReference type="Pfam" id="PF05175">
    <property type="entry name" value="MTS"/>
    <property type="match status" value="1"/>
</dbReference>
<dbReference type="AlphaFoldDB" id="A0A081NK83"/>
<evidence type="ECO:0000256" key="2">
    <source>
        <dbReference type="ARBA" id="ARBA00022679"/>
    </source>
</evidence>
<comment type="caution">
    <text evidence="9">The sequence shown here is derived from an EMBL/GenBank/DDBJ whole genome shotgun (WGS) entry which is preliminary data.</text>
</comment>
<organism evidence="9 10">
    <name type="scientific">Endozoicomonas numazuensis</name>
    <dbReference type="NCBI Taxonomy" id="1137799"/>
    <lineage>
        <taxon>Bacteria</taxon>
        <taxon>Pseudomonadati</taxon>
        <taxon>Pseudomonadota</taxon>
        <taxon>Gammaproteobacteria</taxon>
        <taxon>Oceanospirillales</taxon>
        <taxon>Endozoicomonadaceae</taxon>
        <taxon>Endozoicomonas</taxon>
    </lineage>
</organism>
<comment type="similarity">
    <text evidence="5">Belongs to the protein N5-glutamine methyltransferase family. PrmC subfamily.</text>
</comment>
<name>A0A081NK83_9GAMM</name>
<feature type="region of interest" description="Disordered" evidence="6">
    <location>
        <begin position="1"/>
        <end position="30"/>
    </location>
</feature>
<evidence type="ECO:0000313" key="9">
    <source>
        <dbReference type="EMBL" id="KEQ18856.1"/>
    </source>
</evidence>
<feature type="binding site" evidence="5">
    <location>
        <position position="195"/>
    </location>
    <ligand>
        <name>S-adenosyl-L-methionine</name>
        <dbReference type="ChEBI" id="CHEBI:59789"/>
    </ligand>
</feature>
<dbReference type="InterPro" id="IPR040758">
    <property type="entry name" value="PrmC_N"/>
</dbReference>
<dbReference type="EMBL" id="JOKH01000001">
    <property type="protein sequence ID" value="KEQ18856.1"/>
    <property type="molecule type" value="Genomic_DNA"/>
</dbReference>
<dbReference type="PANTHER" id="PTHR18895">
    <property type="entry name" value="HEMK METHYLTRANSFERASE"/>
    <property type="match status" value="1"/>
</dbReference>
<dbReference type="PANTHER" id="PTHR18895:SF74">
    <property type="entry name" value="MTRF1L RELEASE FACTOR GLUTAMINE METHYLTRANSFERASE"/>
    <property type="match status" value="1"/>
</dbReference>
<dbReference type="HAMAP" id="MF_02126">
    <property type="entry name" value="RF_methyltr_PrmC"/>
    <property type="match status" value="1"/>
</dbReference>
<keyword evidence="2 5" id="KW-0808">Transferase</keyword>
<dbReference type="SUPFAM" id="SSF53335">
    <property type="entry name" value="S-adenosyl-L-methionine-dependent methyltransferases"/>
    <property type="match status" value="1"/>
</dbReference>
<dbReference type="Proteomes" id="UP000028073">
    <property type="component" value="Unassembled WGS sequence"/>
</dbReference>
<accession>A0A081NK83</accession>
<gene>
    <name evidence="5" type="primary">prmC</name>
    <name evidence="9" type="ORF">GZ78_01980</name>
</gene>
<keyword evidence="10" id="KW-1185">Reference proteome</keyword>
<evidence type="ECO:0000256" key="3">
    <source>
        <dbReference type="ARBA" id="ARBA00022691"/>
    </source>
</evidence>
<feature type="domain" description="Methyltransferase small" evidence="7">
    <location>
        <begin position="109"/>
        <end position="203"/>
    </location>
</feature>
<evidence type="ECO:0000256" key="1">
    <source>
        <dbReference type="ARBA" id="ARBA00022603"/>
    </source>
</evidence>
<dbReference type="eggNOG" id="COG2890">
    <property type="taxonomic scope" value="Bacteria"/>
</dbReference>
<comment type="catalytic activity">
    <reaction evidence="4 5">
        <text>L-glutaminyl-[peptide chain release factor] + S-adenosyl-L-methionine = N(5)-methyl-L-glutaminyl-[peptide chain release factor] + S-adenosyl-L-homocysteine + H(+)</text>
        <dbReference type="Rhea" id="RHEA:42896"/>
        <dbReference type="Rhea" id="RHEA-COMP:10271"/>
        <dbReference type="Rhea" id="RHEA-COMP:10272"/>
        <dbReference type="ChEBI" id="CHEBI:15378"/>
        <dbReference type="ChEBI" id="CHEBI:30011"/>
        <dbReference type="ChEBI" id="CHEBI:57856"/>
        <dbReference type="ChEBI" id="CHEBI:59789"/>
        <dbReference type="ChEBI" id="CHEBI:61891"/>
        <dbReference type="EC" id="2.1.1.297"/>
    </reaction>
</comment>
<dbReference type="GO" id="GO:0032259">
    <property type="term" value="P:methylation"/>
    <property type="evidence" value="ECO:0007669"/>
    <property type="project" value="UniProtKB-KW"/>
</dbReference>
<protein>
    <recommendedName>
        <fullName evidence="5">Release factor glutamine methyltransferase</fullName>
        <shortName evidence="5">RF MTase</shortName>
        <ecNumber evidence="5">2.1.1.297</ecNumber>
    </recommendedName>
    <alternativeName>
        <fullName evidence="5">N5-glutamine methyltransferase PrmC</fullName>
    </alternativeName>
    <alternativeName>
        <fullName evidence="5">Protein-(glutamine-N5) MTase PrmC</fullName>
    </alternativeName>
    <alternativeName>
        <fullName evidence="5">Protein-glutamine N-methyltransferase PrmC</fullName>
    </alternativeName>
</protein>
<dbReference type="GO" id="GO:0003676">
    <property type="term" value="F:nucleic acid binding"/>
    <property type="evidence" value="ECO:0007669"/>
    <property type="project" value="InterPro"/>
</dbReference>
<feature type="binding site" evidence="5">
    <location>
        <position position="181"/>
    </location>
    <ligand>
        <name>S-adenosyl-L-methionine</name>
        <dbReference type="ChEBI" id="CHEBI:59789"/>
    </ligand>
</feature>